<evidence type="ECO:0000313" key="2">
    <source>
        <dbReference type="Proteomes" id="UP000661715"/>
    </source>
</evidence>
<reference evidence="1 2" key="1">
    <citation type="journal article" date="2020" name="Microbiol. Res.">
        <title>Flavobacterium pokkalii sp. nov., a novel plant growth promoting native rhizobacteria isolated from pokkali rice grown in coastal saline affected agricultural regions of southern India, Kerala.</title>
        <authorList>
            <person name="Menon R.R."/>
            <person name="Kumari S."/>
            <person name="Viver T."/>
            <person name="Rameshkumar N."/>
        </authorList>
    </citation>
    <scope>NUCLEOTIDE SEQUENCE [LARGE SCALE GENOMIC DNA]</scope>
    <source>
        <strain evidence="1 2">L1I52</strain>
    </source>
</reference>
<gene>
    <name evidence="1" type="ORF">B6A10_12970</name>
</gene>
<dbReference type="Proteomes" id="UP000661715">
    <property type="component" value="Unassembled WGS sequence"/>
</dbReference>
<evidence type="ECO:0000313" key="1">
    <source>
        <dbReference type="EMBL" id="MBD0726087.1"/>
    </source>
</evidence>
<sequence length="81" mass="9589">MDESVTITEEDLQTRSSYLCKIASEKKFSFGWEDMESHFELFIEEESGLRIFDEIVLASGVPTLERTHRFYDIIENELDKY</sequence>
<name>A0ABR7UTX3_9FLAO</name>
<dbReference type="RefSeq" id="WP_188221195.1">
    <property type="nucleotide sequence ID" value="NZ_NASZ01000022.1"/>
</dbReference>
<organism evidence="1 2">
    <name type="scientific">Flavobacterium pokkalii</name>
    <dbReference type="NCBI Taxonomy" id="1940408"/>
    <lineage>
        <taxon>Bacteria</taxon>
        <taxon>Pseudomonadati</taxon>
        <taxon>Bacteroidota</taxon>
        <taxon>Flavobacteriia</taxon>
        <taxon>Flavobacteriales</taxon>
        <taxon>Flavobacteriaceae</taxon>
        <taxon>Flavobacterium</taxon>
    </lineage>
</organism>
<accession>A0ABR7UTX3</accession>
<proteinExistence type="predicted"/>
<comment type="caution">
    <text evidence="1">The sequence shown here is derived from an EMBL/GenBank/DDBJ whole genome shotgun (WGS) entry which is preliminary data.</text>
</comment>
<keyword evidence="2" id="KW-1185">Reference proteome</keyword>
<protein>
    <submittedName>
        <fullName evidence="1">Uncharacterized protein</fullName>
    </submittedName>
</protein>
<dbReference type="EMBL" id="NASZ01000022">
    <property type="protein sequence ID" value="MBD0726087.1"/>
    <property type="molecule type" value="Genomic_DNA"/>
</dbReference>